<dbReference type="NCBIfam" id="NF005301">
    <property type="entry name" value="PRK06830.1"/>
    <property type="match status" value="1"/>
</dbReference>
<comment type="function">
    <text evidence="12">Catalyzes the phosphorylation of D-fructose 6-phosphate to fructose 1,6-bisphosphate by ATP, the first committing step of glycolysis.</text>
</comment>
<feature type="site" description="Important for substrate specificity; cannot use PPi as phosphoryl donor" evidence="12">
    <location>
        <position position="184"/>
    </location>
</feature>
<keyword evidence="7 12" id="KW-0067">ATP-binding</keyword>
<evidence type="ECO:0000313" key="14">
    <source>
        <dbReference type="EMBL" id="QDU35620.1"/>
    </source>
</evidence>
<keyword evidence="12" id="KW-0963">Cytoplasm</keyword>
<evidence type="ECO:0000313" key="15">
    <source>
        <dbReference type="Proteomes" id="UP000317369"/>
    </source>
</evidence>
<dbReference type="HAMAP" id="MF_01981">
    <property type="entry name" value="Phosphofructokinase_II_X"/>
    <property type="match status" value="1"/>
</dbReference>
<feature type="binding site" evidence="12">
    <location>
        <position position="91"/>
    </location>
    <ligand>
        <name>ATP</name>
        <dbReference type="ChEBI" id="CHEBI:30616"/>
    </ligand>
</feature>
<accession>A0A517YZF2</accession>
<dbReference type="UniPathway" id="UPA00109">
    <property type="reaction ID" value="UER00182"/>
</dbReference>
<dbReference type="InterPro" id="IPR035966">
    <property type="entry name" value="PKF_sf"/>
</dbReference>
<feature type="binding site" evidence="12">
    <location>
        <begin position="364"/>
        <end position="367"/>
    </location>
    <ligand>
        <name>substrate</name>
    </ligand>
</feature>
<organism evidence="14 15">
    <name type="scientific">Poriferisphaera corsica</name>
    <dbReference type="NCBI Taxonomy" id="2528020"/>
    <lineage>
        <taxon>Bacteria</taxon>
        <taxon>Pseudomonadati</taxon>
        <taxon>Planctomycetota</taxon>
        <taxon>Phycisphaerae</taxon>
        <taxon>Phycisphaerales</taxon>
        <taxon>Phycisphaeraceae</taxon>
        <taxon>Poriferisphaera</taxon>
    </lineage>
</organism>
<dbReference type="SUPFAM" id="SSF53784">
    <property type="entry name" value="Phosphofructokinase"/>
    <property type="match status" value="1"/>
</dbReference>
<reference evidence="14 15" key="1">
    <citation type="submission" date="2019-02" db="EMBL/GenBank/DDBJ databases">
        <title>Deep-cultivation of Planctomycetes and their phenomic and genomic characterization uncovers novel biology.</title>
        <authorList>
            <person name="Wiegand S."/>
            <person name="Jogler M."/>
            <person name="Boedeker C."/>
            <person name="Pinto D."/>
            <person name="Vollmers J."/>
            <person name="Rivas-Marin E."/>
            <person name="Kohn T."/>
            <person name="Peeters S.H."/>
            <person name="Heuer A."/>
            <person name="Rast P."/>
            <person name="Oberbeckmann S."/>
            <person name="Bunk B."/>
            <person name="Jeske O."/>
            <person name="Meyerdierks A."/>
            <person name="Storesund J.E."/>
            <person name="Kallscheuer N."/>
            <person name="Luecker S."/>
            <person name="Lage O.M."/>
            <person name="Pohl T."/>
            <person name="Merkel B.J."/>
            <person name="Hornburger P."/>
            <person name="Mueller R.-W."/>
            <person name="Bruemmer F."/>
            <person name="Labrenz M."/>
            <person name="Spormann A.M."/>
            <person name="Op den Camp H."/>
            <person name="Overmann J."/>
            <person name="Amann R."/>
            <person name="Jetten M.S.M."/>
            <person name="Mascher T."/>
            <person name="Medema M.H."/>
            <person name="Devos D.P."/>
            <person name="Kaster A.-K."/>
            <person name="Ovreas L."/>
            <person name="Rohde M."/>
            <person name="Galperin M.Y."/>
            <person name="Jogler C."/>
        </authorList>
    </citation>
    <scope>NUCLEOTIDE SEQUENCE [LARGE SCALE GENOMIC DNA]</scope>
    <source>
        <strain evidence="14 15">KS4</strain>
    </source>
</reference>
<comment type="catalytic activity">
    <reaction evidence="11">
        <text>beta-D-fructose 6-phosphate + diphosphate = beta-D-fructose 1,6-bisphosphate + phosphate + H(+)</text>
        <dbReference type="Rhea" id="RHEA:13613"/>
        <dbReference type="ChEBI" id="CHEBI:15378"/>
        <dbReference type="ChEBI" id="CHEBI:32966"/>
        <dbReference type="ChEBI" id="CHEBI:33019"/>
        <dbReference type="ChEBI" id="CHEBI:43474"/>
        <dbReference type="ChEBI" id="CHEBI:57634"/>
        <dbReference type="EC" id="2.7.1.90"/>
    </reaction>
</comment>
<dbReference type="InterPro" id="IPR022953">
    <property type="entry name" value="ATP_PFK"/>
</dbReference>
<feature type="active site" description="Proton acceptor" evidence="12">
    <location>
        <position position="213"/>
    </location>
</feature>
<name>A0A517YZF2_9BACT</name>
<evidence type="ECO:0000256" key="11">
    <source>
        <dbReference type="ARBA" id="ARBA00048072"/>
    </source>
</evidence>
<evidence type="ECO:0000256" key="10">
    <source>
        <dbReference type="ARBA" id="ARBA00048070"/>
    </source>
</evidence>
<comment type="catalytic activity">
    <reaction evidence="10 12">
        <text>beta-D-fructose 6-phosphate + ATP = beta-D-fructose 1,6-bisphosphate + ADP + H(+)</text>
        <dbReference type="Rhea" id="RHEA:16109"/>
        <dbReference type="ChEBI" id="CHEBI:15378"/>
        <dbReference type="ChEBI" id="CHEBI:30616"/>
        <dbReference type="ChEBI" id="CHEBI:32966"/>
        <dbReference type="ChEBI" id="CHEBI:57634"/>
        <dbReference type="ChEBI" id="CHEBI:456216"/>
        <dbReference type="EC" id="2.7.1.11"/>
    </reaction>
</comment>
<evidence type="ECO:0000256" key="8">
    <source>
        <dbReference type="ARBA" id="ARBA00022842"/>
    </source>
</evidence>
<feature type="binding site" evidence="12">
    <location>
        <begin position="182"/>
        <end position="185"/>
    </location>
    <ligand>
        <name>ATP</name>
        <dbReference type="ChEBI" id="CHEBI:30616"/>
    </ligand>
</feature>
<gene>
    <name evidence="14" type="primary">pfp_2</name>
    <name evidence="12" type="synonym">pfkA</name>
    <name evidence="14" type="ORF">KS4_37030</name>
</gene>
<keyword evidence="8 12" id="KW-0460">Magnesium</keyword>
<comment type="subunit">
    <text evidence="12">Homodimer.</text>
</comment>
<sequence length="449" mass="49169">MSHIQAEHLKVQTLGPCKFDSPISDWLVKRAAFKPGIGVHDRMLYHDHLSSLTEYAVMDHERVPSFEIAGPRAKLFWKPKKVKAGIVTCGGLCPGLNDVIRGLVMVLHHRYNVTNIQGFRYGYEGLNPAFGHTPLQLTPQVVKDIHHDGGTILGSSRGPQDTEVMVNYLMDRGINVLFAIGGDGTQRGALALSQKAREMGKPISVIGIPKTIDNDVRFVEQSFGFQTAFTKAVEAIKAAHTEARSAQNGIGIIKLMGRHSGFIAAYAALAVNDANFVLIPEVDFPLEGENSILEALEKRLQRRDHAVIVVAEGAGQKYCSASAGTDKSGNQRLGDPGLFLKEKITNHFKSLNKPITVKYIDPSYMIRGCPATPHDSVLCFRLAAYAAHAAMSGRTEMVIGKWHGKFVHVPTQAAVSIRQQVNPFGDLWLSVIEATGQPRWEPAEDCALH</sequence>
<dbReference type="Pfam" id="PF00365">
    <property type="entry name" value="PFK"/>
    <property type="match status" value="1"/>
</dbReference>
<comment type="pathway">
    <text evidence="12">Carbohydrate degradation; glycolysis; D-glyceraldehyde 3-phosphate and glycerone phosphate from D-glucose: step 3/4.</text>
</comment>
<evidence type="ECO:0000256" key="4">
    <source>
        <dbReference type="ARBA" id="ARBA00022723"/>
    </source>
</evidence>
<keyword evidence="9 12" id="KW-0324">Glycolysis</keyword>
<dbReference type="RefSeq" id="WP_145081252.1">
    <property type="nucleotide sequence ID" value="NZ_CP036425.1"/>
</dbReference>
<feature type="binding site" evidence="12">
    <location>
        <position position="183"/>
    </location>
    <ligand>
        <name>Mg(2+)</name>
        <dbReference type="ChEBI" id="CHEBI:18420"/>
        <note>catalytic</note>
    </ligand>
</feature>
<keyword evidence="4 12" id="KW-0479">Metal-binding</keyword>
<dbReference type="InterPro" id="IPR000023">
    <property type="entry name" value="Phosphofructokinase_dom"/>
</dbReference>
<dbReference type="PANTHER" id="PTHR45770">
    <property type="entry name" value="ATP-DEPENDENT 6-PHOSPHOFRUCTOKINASE 1"/>
    <property type="match status" value="1"/>
</dbReference>
<dbReference type="Proteomes" id="UP000317369">
    <property type="component" value="Chromosome"/>
</dbReference>
<feature type="binding site" evidence="12">
    <location>
        <position position="312"/>
    </location>
    <ligand>
        <name>substrate</name>
    </ligand>
</feature>
<dbReference type="KEGG" id="pcor:KS4_37030"/>
<feature type="domain" description="Phosphofructokinase" evidence="13">
    <location>
        <begin position="84"/>
        <end position="389"/>
    </location>
</feature>
<comment type="similarity">
    <text evidence="12">Belongs to the phosphofructokinase type A (PFKA) family. PPi-dependent PFK group II subfamily. Atypical ATP-dependent clade 'X' sub-subfamily.</text>
</comment>
<evidence type="ECO:0000256" key="7">
    <source>
        <dbReference type="ARBA" id="ARBA00022840"/>
    </source>
</evidence>
<keyword evidence="15" id="KW-1185">Reference proteome</keyword>
<keyword evidence="6 12" id="KW-0418">Kinase</keyword>
<keyword evidence="5 12" id="KW-0547">Nucleotide-binding</keyword>
<dbReference type="EMBL" id="CP036425">
    <property type="protein sequence ID" value="QDU35620.1"/>
    <property type="molecule type" value="Genomic_DNA"/>
</dbReference>
<dbReference type="GO" id="GO:0005524">
    <property type="term" value="F:ATP binding"/>
    <property type="evidence" value="ECO:0007669"/>
    <property type="project" value="UniProtKB-KW"/>
</dbReference>
<dbReference type="PIRSF" id="PIRSF000534">
    <property type="entry name" value="PPi_PFK_TP0108"/>
    <property type="match status" value="1"/>
</dbReference>
<evidence type="ECO:0000256" key="9">
    <source>
        <dbReference type="ARBA" id="ARBA00023152"/>
    </source>
</evidence>
<evidence type="ECO:0000259" key="13">
    <source>
        <dbReference type="Pfam" id="PF00365"/>
    </source>
</evidence>
<evidence type="ECO:0000256" key="1">
    <source>
        <dbReference type="ARBA" id="ARBA00001946"/>
    </source>
</evidence>
<dbReference type="InterPro" id="IPR012004">
    <property type="entry name" value="PyroP-dep_PFK_TP0108"/>
</dbReference>
<feature type="binding site" evidence="12">
    <location>
        <begin position="256"/>
        <end position="258"/>
    </location>
    <ligand>
        <name>substrate</name>
    </ligand>
</feature>
<evidence type="ECO:0000256" key="2">
    <source>
        <dbReference type="ARBA" id="ARBA00003138"/>
    </source>
</evidence>
<dbReference type="GO" id="GO:0047334">
    <property type="term" value="F:diphosphate-fructose-6-phosphate 1-phosphotransferase activity"/>
    <property type="evidence" value="ECO:0007669"/>
    <property type="project" value="UniProtKB-EC"/>
</dbReference>
<dbReference type="AlphaFoldDB" id="A0A517YZF2"/>
<dbReference type="PRINTS" id="PR00476">
    <property type="entry name" value="PHFRCTKINASE"/>
</dbReference>
<evidence type="ECO:0000256" key="3">
    <source>
        <dbReference type="ARBA" id="ARBA00022679"/>
    </source>
</evidence>
<dbReference type="FunFam" id="3.40.50.450:FF:000002">
    <property type="entry name" value="ATP-dependent 6-phosphofructokinase"/>
    <property type="match status" value="1"/>
</dbReference>
<comment type="cofactor">
    <cofactor evidence="1 12">
        <name>Mg(2+)</name>
        <dbReference type="ChEBI" id="CHEBI:18420"/>
    </cofactor>
</comment>
<keyword evidence="3 12" id="KW-0808">Transferase</keyword>
<proteinExistence type="inferred from homology"/>
<feature type="binding site" evidence="12">
    <location>
        <begin position="211"/>
        <end position="213"/>
    </location>
    <ligand>
        <name>substrate</name>
    </ligand>
</feature>
<dbReference type="GO" id="GO:0006002">
    <property type="term" value="P:fructose 6-phosphate metabolic process"/>
    <property type="evidence" value="ECO:0007669"/>
    <property type="project" value="InterPro"/>
</dbReference>
<dbReference type="EC" id="2.7.1.11" evidence="12"/>
<protein>
    <recommendedName>
        <fullName evidence="12">ATP-dependent 6-phosphofructokinase</fullName>
        <shortName evidence="12">ATP-PFK</shortName>
        <shortName evidence="12">Phosphofructokinase</shortName>
        <ecNumber evidence="12">2.7.1.11</ecNumber>
    </recommendedName>
    <alternativeName>
        <fullName evidence="12">Phosphohexokinase</fullName>
    </alternativeName>
</protein>
<dbReference type="GO" id="GO:0003872">
    <property type="term" value="F:6-phosphofructokinase activity"/>
    <property type="evidence" value="ECO:0007669"/>
    <property type="project" value="UniProtKB-UniRule"/>
</dbReference>
<dbReference type="GO" id="GO:0046872">
    <property type="term" value="F:metal ion binding"/>
    <property type="evidence" value="ECO:0007669"/>
    <property type="project" value="UniProtKB-KW"/>
</dbReference>
<dbReference type="InterPro" id="IPR050929">
    <property type="entry name" value="PFKA"/>
</dbReference>
<evidence type="ECO:0000256" key="5">
    <source>
        <dbReference type="ARBA" id="ARBA00022741"/>
    </source>
</evidence>
<dbReference type="OrthoDB" id="9802503at2"/>
<evidence type="ECO:0000256" key="12">
    <source>
        <dbReference type="HAMAP-Rule" id="MF_01981"/>
    </source>
</evidence>
<comment type="subcellular location">
    <subcellularLocation>
        <location evidence="12">Cytoplasm</location>
    </subcellularLocation>
</comment>
<evidence type="ECO:0000256" key="6">
    <source>
        <dbReference type="ARBA" id="ARBA00022777"/>
    </source>
</evidence>
<dbReference type="Gene3D" id="3.40.50.450">
    <property type="match status" value="1"/>
</dbReference>
<comment type="function">
    <text evidence="2">Catalyzes the phosphorylation of D-fructose 6-phosphate, the first committing step of glycolysis. Uses inorganic phosphate (PPi) as phosphoryl donor instead of ATP like common ATP-dependent phosphofructokinases (ATP-PFKs), which renders the reaction reversible, and can thus function both in glycolysis and gluconeogenesis. Consistently, PPi-PFK can replace the enzymes of both the forward (ATP-PFK) and reverse (fructose-bisphosphatase (FBPase)) reactions.</text>
</comment>
<feature type="binding site" evidence="12">
    <location>
        <begin position="157"/>
        <end position="158"/>
    </location>
    <ligand>
        <name>ATP</name>
        <dbReference type="ChEBI" id="CHEBI:30616"/>
    </ligand>
</feature>
<dbReference type="GO" id="GO:0005737">
    <property type="term" value="C:cytoplasm"/>
    <property type="evidence" value="ECO:0007669"/>
    <property type="project" value="UniProtKB-SubCell"/>
</dbReference>